<reference evidence="2" key="1">
    <citation type="journal article" date="2023" name="Science">
        <title>Genome structures resolve the early diversification of teleost fishes.</title>
        <authorList>
            <person name="Parey E."/>
            <person name="Louis A."/>
            <person name="Montfort J."/>
            <person name="Bouchez O."/>
            <person name="Roques C."/>
            <person name="Iampietro C."/>
            <person name="Lluch J."/>
            <person name="Castinel A."/>
            <person name="Donnadieu C."/>
            <person name="Desvignes T."/>
            <person name="Floi Bucao C."/>
            <person name="Jouanno E."/>
            <person name="Wen M."/>
            <person name="Mejri S."/>
            <person name="Dirks R."/>
            <person name="Jansen H."/>
            <person name="Henkel C."/>
            <person name="Chen W.J."/>
            <person name="Zahm M."/>
            <person name="Cabau C."/>
            <person name="Klopp C."/>
            <person name="Thompson A.W."/>
            <person name="Robinson-Rechavi M."/>
            <person name="Braasch I."/>
            <person name="Lecointre G."/>
            <person name="Bobe J."/>
            <person name="Postlethwait J.H."/>
            <person name="Berthelot C."/>
            <person name="Roest Crollius H."/>
            <person name="Guiguen Y."/>
        </authorList>
    </citation>
    <scope>NUCLEOTIDE SEQUENCE</scope>
    <source>
        <strain evidence="2">WJC10195</strain>
    </source>
</reference>
<organism evidence="2 3">
    <name type="scientific">Synaphobranchus kaupii</name>
    <name type="common">Kaup's arrowtooth eel</name>
    <dbReference type="NCBI Taxonomy" id="118154"/>
    <lineage>
        <taxon>Eukaryota</taxon>
        <taxon>Metazoa</taxon>
        <taxon>Chordata</taxon>
        <taxon>Craniata</taxon>
        <taxon>Vertebrata</taxon>
        <taxon>Euteleostomi</taxon>
        <taxon>Actinopterygii</taxon>
        <taxon>Neopterygii</taxon>
        <taxon>Teleostei</taxon>
        <taxon>Anguilliformes</taxon>
        <taxon>Synaphobranchidae</taxon>
        <taxon>Synaphobranchus</taxon>
    </lineage>
</organism>
<sequence length="114" mass="13017">MKMTEEYNHDSDSTITIDDVQNLVKKKDSIEEQIKAYYDVLEDQGVGIEGPLVDGEVVIHVRMLMSTRFERQGTTSPVCRMTTKPSWWTLSRHYTDCTLQRKARQGARRGPGPG</sequence>
<name>A0A9Q1JC49_SYNKA</name>
<evidence type="ECO:0000259" key="1">
    <source>
        <dbReference type="Pfam" id="PF18265"/>
    </source>
</evidence>
<keyword evidence="3" id="KW-1185">Reference proteome</keyword>
<dbReference type="Pfam" id="PF18265">
    <property type="entry name" value="Nas2_N"/>
    <property type="match status" value="1"/>
</dbReference>
<protein>
    <recommendedName>
        <fullName evidence="1">Nas2 N-terminal domain-containing protein</fullName>
    </recommendedName>
</protein>
<dbReference type="OrthoDB" id="72325at2759"/>
<evidence type="ECO:0000313" key="3">
    <source>
        <dbReference type="Proteomes" id="UP001152622"/>
    </source>
</evidence>
<feature type="domain" description="Nas2 N-terminal" evidence="1">
    <location>
        <begin position="21"/>
        <end position="56"/>
    </location>
</feature>
<proteinExistence type="predicted"/>
<evidence type="ECO:0000313" key="2">
    <source>
        <dbReference type="EMBL" id="KAJ8380278.1"/>
    </source>
</evidence>
<gene>
    <name evidence="2" type="ORF">SKAU_G00010560</name>
</gene>
<dbReference type="InterPro" id="IPR040815">
    <property type="entry name" value="Nas2_N"/>
</dbReference>
<dbReference type="Gene3D" id="6.10.140.1710">
    <property type="match status" value="1"/>
</dbReference>
<dbReference type="Proteomes" id="UP001152622">
    <property type="component" value="Chromosome 1"/>
</dbReference>
<comment type="caution">
    <text evidence="2">The sequence shown here is derived from an EMBL/GenBank/DDBJ whole genome shotgun (WGS) entry which is preliminary data.</text>
</comment>
<dbReference type="EMBL" id="JAINUF010000001">
    <property type="protein sequence ID" value="KAJ8380278.1"/>
    <property type="molecule type" value="Genomic_DNA"/>
</dbReference>
<dbReference type="AlphaFoldDB" id="A0A9Q1JC49"/>
<accession>A0A9Q1JC49</accession>